<evidence type="ECO:0000313" key="2">
    <source>
        <dbReference type="EMBL" id="WZU67083.1"/>
    </source>
</evidence>
<evidence type="ECO:0000256" key="1">
    <source>
        <dbReference type="SAM" id="SignalP"/>
    </source>
</evidence>
<dbReference type="AlphaFoldDB" id="A0AAN0MK05"/>
<proteinExistence type="predicted"/>
<feature type="signal peptide" evidence="1">
    <location>
        <begin position="1"/>
        <end position="19"/>
    </location>
</feature>
<reference evidence="3" key="1">
    <citation type="submission" date="2024-04" db="EMBL/GenBank/DDBJ databases">
        <title>Phylogenomic analyses of a clade within the roseobacter group suggest taxonomic reassignments of species of the genera Aestuariivita, Citreicella, Loktanella, Nautella, Pelagibaca, Ruegeria, Thalassobius, Thiobacimonas and Tropicibacter, and the proposal o.</title>
        <authorList>
            <person name="Jeon C.O."/>
        </authorList>
    </citation>
    <scope>NUCLEOTIDE SEQUENCE [LARGE SCALE GENOMIC DNA]</scope>
    <source>
        <strain evidence="3">SS1-5</strain>
    </source>
</reference>
<dbReference type="RefSeq" id="WP_342076395.1">
    <property type="nucleotide sequence ID" value="NZ_CP151767.2"/>
</dbReference>
<name>A0AAN0MK05_9RHOB</name>
<dbReference type="InterPro" id="IPR032609">
    <property type="entry name" value="DUF4893"/>
</dbReference>
<gene>
    <name evidence="2" type="ORF">AABB31_19315</name>
</gene>
<dbReference type="Pfam" id="PF16233">
    <property type="entry name" value="DUF4893"/>
    <property type="match status" value="1"/>
</dbReference>
<dbReference type="EMBL" id="CP151767">
    <property type="protein sequence ID" value="WZU67083.1"/>
    <property type="molecule type" value="Genomic_DNA"/>
</dbReference>
<dbReference type="KEGG" id="yrh:AABB31_19315"/>
<keyword evidence="1" id="KW-0732">Signal</keyword>
<keyword evidence="3" id="KW-1185">Reference proteome</keyword>
<organism evidence="2 3">
    <name type="scientific">Yoonia rhodophyticola</name>
    <dbReference type="NCBI Taxonomy" id="3137370"/>
    <lineage>
        <taxon>Bacteria</taxon>
        <taxon>Pseudomonadati</taxon>
        <taxon>Pseudomonadota</taxon>
        <taxon>Alphaproteobacteria</taxon>
        <taxon>Rhodobacterales</taxon>
        <taxon>Paracoccaceae</taxon>
        <taxon>Yoonia</taxon>
    </lineage>
</organism>
<evidence type="ECO:0000313" key="3">
    <source>
        <dbReference type="Proteomes" id="UP001470809"/>
    </source>
</evidence>
<dbReference type="Proteomes" id="UP001470809">
    <property type="component" value="Chromosome"/>
</dbReference>
<protein>
    <submittedName>
        <fullName evidence="2">DUF4893 domain-containing protein</fullName>
    </submittedName>
</protein>
<accession>A0AAN0MK05</accession>
<reference evidence="2 3" key="2">
    <citation type="submission" date="2024-08" db="EMBL/GenBank/DDBJ databases">
        <title>Phylogenomic analyses of a clade within the roseobacter group suggest taxonomic reassignments of species of the genera Aestuariivita, Citreicella, Loktanella, Nautella, Pelagibaca, Ruegeria, Thalassobius, Thiobacimonas and Tropicibacter, and the proposal o.</title>
        <authorList>
            <person name="Jeon C.O."/>
        </authorList>
    </citation>
    <scope>NUCLEOTIDE SEQUENCE [LARGE SCALE GENOMIC DNA]</scope>
    <source>
        <strain evidence="2 3">SS1-5</strain>
    </source>
</reference>
<feature type="chain" id="PRO_5042890886" evidence="1">
    <location>
        <begin position="20"/>
        <end position="194"/>
    </location>
</feature>
<sequence>MRLFPATVAFCLAALGAHADTPEIRAADQGRLADFDGAFGAAMQEALAGGDINDLDRVLIAMAGIPGDYDPAGTWKCRTIKMGGLTPLVAYAPFDCRVTKTDGDSWRIEKLTGSQRLVGRLDQTDAGLIYTGVGFVDGGPAMAYEQLPPGNEPVEPGQTIPQVGYFVQTADDNARLMLPRPIFESTFDILHFTR</sequence>